<protein>
    <recommendedName>
        <fullName evidence="4">Glycosyl hydrolase family 32 N-terminal domain-containing protein</fullName>
    </recommendedName>
</protein>
<evidence type="ECO:0000256" key="3">
    <source>
        <dbReference type="ARBA" id="ARBA00023295"/>
    </source>
</evidence>
<evidence type="ECO:0000313" key="5">
    <source>
        <dbReference type="EMBL" id="MCC5468187.1"/>
    </source>
</evidence>
<dbReference type="EMBL" id="JAJHJB010000051">
    <property type="protein sequence ID" value="MCC5468187.1"/>
    <property type="molecule type" value="Genomic_DNA"/>
</dbReference>
<evidence type="ECO:0000256" key="1">
    <source>
        <dbReference type="ARBA" id="ARBA00009902"/>
    </source>
</evidence>
<keyword evidence="2" id="KW-0378">Hydrolase</keyword>
<dbReference type="InterPro" id="IPR013148">
    <property type="entry name" value="Glyco_hydro_32_N"/>
</dbReference>
<gene>
    <name evidence="5" type="ORF">LMF89_22885</name>
</gene>
<keyword evidence="6" id="KW-1185">Reference proteome</keyword>
<dbReference type="Proteomes" id="UP001165492">
    <property type="component" value="Unassembled WGS sequence"/>
</dbReference>
<proteinExistence type="inferred from homology"/>
<comment type="caution">
    <text evidence="5">The sequence shown here is derived from an EMBL/GenBank/DDBJ whole genome shotgun (WGS) entry which is preliminary data.</text>
</comment>
<dbReference type="RefSeq" id="WP_369412691.1">
    <property type="nucleotide sequence ID" value="NZ_JAJHJB010000051.1"/>
</dbReference>
<dbReference type="Gene3D" id="2.115.10.20">
    <property type="entry name" value="Glycosyl hydrolase domain, family 43"/>
    <property type="match status" value="1"/>
</dbReference>
<accession>A0ABS8HYC9</accession>
<evidence type="ECO:0000259" key="4">
    <source>
        <dbReference type="Pfam" id="PF00251"/>
    </source>
</evidence>
<evidence type="ECO:0000256" key="2">
    <source>
        <dbReference type="ARBA" id="ARBA00022801"/>
    </source>
</evidence>
<organism evidence="5 6">
    <name type="scientific">Pelosinus baikalensis</name>
    <dbReference type="NCBI Taxonomy" id="2892015"/>
    <lineage>
        <taxon>Bacteria</taxon>
        <taxon>Bacillati</taxon>
        <taxon>Bacillota</taxon>
        <taxon>Negativicutes</taxon>
        <taxon>Selenomonadales</taxon>
        <taxon>Sporomusaceae</taxon>
        <taxon>Pelosinus</taxon>
    </lineage>
</organism>
<comment type="similarity">
    <text evidence="1">Belongs to the glycosyl hydrolase 32 family.</text>
</comment>
<keyword evidence="3" id="KW-0326">Glycosidase</keyword>
<dbReference type="Pfam" id="PF00251">
    <property type="entry name" value="Glyco_hydro_32N"/>
    <property type="match status" value="1"/>
</dbReference>
<reference evidence="5" key="1">
    <citation type="submission" date="2021-11" db="EMBL/GenBank/DDBJ databases">
        <title>Description of a new species Pelosinus isolated from the bottom sediments of Lake Baikal.</title>
        <authorList>
            <person name="Zakharyuk A."/>
        </authorList>
    </citation>
    <scope>NUCLEOTIDE SEQUENCE</scope>
    <source>
        <strain evidence="5">Bkl1</strain>
    </source>
</reference>
<evidence type="ECO:0000313" key="6">
    <source>
        <dbReference type="Proteomes" id="UP001165492"/>
    </source>
</evidence>
<dbReference type="InterPro" id="IPR023296">
    <property type="entry name" value="Glyco_hydro_beta-prop_sf"/>
</dbReference>
<sequence>MIDNKSYEEINQNLDKYYGYKEKTIWQNNFHIELPLGLINDQNRLSYNNKFHIFYQWNPFGCNHKTLGISNNN</sequence>
<dbReference type="SUPFAM" id="SSF75005">
    <property type="entry name" value="Arabinanase/levansucrase/invertase"/>
    <property type="match status" value="1"/>
</dbReference>
<feature type="domain" description="Glycosyl hydrolase family 32 N-terminal" evidence="4">
    <location>
        <begin position="31"/>
        <end position="65"/>
    </location>
</feature>
<name>A0ABS8HYC9_9FIRM</name>